<organism evidence="2 4">
    <name type="scientific">Caproicibacter fermentans</name>
    <dbReference type="NCBI Taxonomy" id="2576756"/>
    <lineage>
        <taxon>Bacteria</taxon>
        <taxon>Bacillati</taxon>
        <taxon>Bacillota</taxon>
        <taxon>Clostridia</taxon>
        <taxon>Eubacteriales</taxon>
        <taxon>Acutalibacteraceae</taxon>
        <taxon>Caproicibacter</taxon>
    </lineage>
</organism>
<dbReference type="KEGG" id="cfem:HCR03_04905"/>
<evidence type="ECO:0000313" key="2">
    <source>
        <dbReference type="EMBL" id="MVB10570.1"/>
    </source>
</evidence>
<dbReference type="InterPro" id="IPR005149">
    <property type="entry name" value="Tscrpt_reg_PadR_N"/>
</dbReference>
<dbReference type="Proteomes" id="UP000515909">
    <property type="component" value="Chromosome"/>
</dbReference>
<dbReference type="OrthoDB" id="9814826at2"/>
<dbReference type="PANTHER" id="PTHR33169">
    <property type="entry name" value="PADR-FAMILY TRANSCRIPTIONAL REGULATOR"/>
    <property type="match status" value="1"/>
</dbReference>
<evidence type="ECO:0000313" key="4">
    <source>
        <dbReference type="Proteomes" id="UP000469440"/>
    </source>
</evidence>
<dbReference type="InterPro" id="IPR036388">
    <property type="entry name" value="WH-like_DNA-bd_sf"/>
</dbReference>
<name>A0A6N8HYG9_9FIRM</name>
<reference evidence="3 5" key="2">
    <citation type="submission" date="2020-08" db="EMBL/GenBank/DDBJ databases">
        <title>The isolate Caproiciproducens sp. 7D4C2 produces n-caproate at mildly acidic conditions from hexoses: genome and rBOX comparison with related strains and chain-elongating bacteria.</title>
        <authorList>
            <person name="Esquivel-Elizondo S."/>
            <person name="Bagci C."/>
            <person name="Temovska M."/>
            <person name="Jeon B.S."/>
            <person name="Bessarab I."/>
            <person name="Williams R.B.H."/>
            <person name="Huson D.H."/>
            <person name="Angenent L.T."/>
        </authorList>
    </citation>
    <scope>NUCLEOTIDE SEQUENCE [LARGE SCALE GENOMIC DNA]</scope>
    <source>
        <strain evidence="3 5">7D4C2</strain>
    </source>
</reference>
<evidence type="ECO:0000313" key="3">
    <source>
        <dbReference type="EMBL" id="QNK41600.1"/>
    </source>
</evidence>
<dbReference type="InterPro" id="IPR052509">
    <property type="entry name" value="Metal_resp_DNA-bind_regulator"/>
</dbReference>
<dbReference type="EMBL" id="CP060286">
    <property type="protein sequence ID" value="QNK41600.1"/>
    <property type="molecule type" value="Genomic_DNA"/>
</dbReference>
<dbReference type="InterPro" id="IPR036390">
    <property type="entry name" value="WH_DNA-bd_sf"/>
</dbReference>
<evidence type="ECO:0000313" key="5">
    <source>
        <dbReference type="Proteomes" id="UP000515909"/>
    </source>
</evidence>
<proteinExistence type="predicted"/>
<dbReference type="Pfam" id="PF03551">
    <property type="entry name" value="PadR"/>
    <property type="match status" value="1"/>
</dbReference>
<dbReference type="RefSeq" id="WP_066647426.1">
    <property type="nucleotide sequence ID" value="NZ_CP060286.1"/>
</dbReference>
<dbReference type="Gene3D" id="1.10.10.10">
    <property type="entry name" value="Winged helix-like DNA-binding domain superfamily/Winged helix DNA-binding domain"/>
    <property type="match status" value="1"/>
</dbReference>
<dbReference type="PANTHER" id="PTHR33169:SF13">
    <property type="entry name" value="PADR-FAMILY TRANSCRIPTIONAL REGULATOR"/>
    <property type="match status" value="1"/>
</dbReference>
<dbReference type="SUPFAM" id="SSF46785">
    <property type="entry name" value="Winged helix' DNA-binding domain"/>
    <property type="match status" value="1"/>
</dbReference>
<dbReference type="AlphaFoldDB" id="A0A6N8HYG9"/>
<evidence type="ECO:0000259" key="1">
    <source>
        <dbReference type="Pfam" id="PF03551"/>
    </source>
</evidence>
<sequence>MHESYQTGALTEITFYILLSTFQPNHGYGIMQTIETETQGRLVPGAGTLYGALRVLIKKGWISPCGKTENGRGQLYLITEQGKQAVAKETSRINRLLQTAKKLTAGRNLH</sequence>
<accession>A0A6N8HYG9</accession>
<accession>A0A7G8TDA9</accession>
<dbReference type="EMBL" id="VWXL01000046">
    <property type="protein sequence ID" value="MVB10570.1"/>
    <property type="molecule type" value="Genomic_DNA"/>
</dbReference>
<reference evidence="2 4" key="1">
    <citation type="submission" date="2019-09" db="EMBL/GenBank/DDBJ databases">
        <title>Genome sequence of Clostridium sp. EA1.</title>
        <authorList>
            <person name="Poehlein A."/>
            <person name="Bengelsdorf F.R."/>
            <person name="Daniel R."/>
        </authorList>
    </citation>
    <scope>NUCLEOTIDE SEQUENCE [LARGE SCALE GENOMIC DNA]</scope>
    <source>
        <strain evidence="2 4">EA1</strain>
    </source>
</reference>
<feature type="domain" description="Transcription regulator PadR N-terminal" evidence="1">
    <location>
        <begin position="19"/>
        <end position="87"/>
    </location>
</feature>
<keyword evidence="4" id="KW-1185">Reference proteome</keyword>
<dbReference type="Proteomes" id="UP000469440">
    <property type="component" value="Unassembled WGS sequence"/>
</dbReference>
<gene>
    <name evidence="2" type="ORF">CAFE_12650</name>
    <name evidence="3" type="ORF">HCR03_04905</name>
</gene>
<protein>
    <submittedName>
        <fullName evidence="3">Helix-turn-helix transcriptional regulator</fullName>
    </submittedName>
    <submittedName>
        <fullName evidence="2">Transcriptional regulator PadR-like family protein</fullName>
    </submittedName>
</protein>